<evidence type="ECO:0008006" key="3">
    <source>
        <dbReference type="Google" id="ProtNLM"/>
    </source>
</evidence>
<dbReference type="AlphaFoldDB" id="A0AA39P6Q7"/>
<keyword evidence="2" id="KW-1185">Reference proteome</keyword>
<sequence>MSEPRHLSFPQEICDAIIDLLQYDRWSLLSVSLTCRVFYPRTRVYLFSYATLSSESGCIRLAKLISLSPQLALLFTSLKIKAASHNSIDYRPFSVIELLVNLKHLTLSGGDWSRMPDTVVTSLQSHSYLTFRICPSFKFRSIGEICLLLQTSPHLRWASFWFKRTFTEECHLDHSLHSTPAPVALHIGEAEPTFPIETLLKLAATSRPCPFSFRNIRTLNIILSSRNAMLRQHLNQYLVLVGTSLNILHVNHSVPVPMYTSSETLDVSNVNHLSVIILQCDPNYFGRGSQIFEWWISNLSVVKEHSTIRSITFEIVSPISETGMQVPLDWDDLWTRLDECLASYKLVSLQHVVLKFRPRPRPGWDVYKARIEGKFSLLKQLGREVVLE</sequence>
<proteinExistence type="predicted"/>
<evidence type="ECO:0000313" key="1">
    <source>
        <dbReference type="EMBL" id="KAK0478607.1"/>
    </source>
</evidence>
<protein>
    <recommendedName>
        <fullName evidence="3">F-box domain-containing protein</fullName>
    </recommendedName>
</protein>
<dbReference type="EMBL" id="JAUEPU010000095">
    <property type="protein sequence ID" value="KAK0478607.1"/>
    <property type="molecule type" value="Genomic_DNA"/>
</dbReference>
<organism evidence="1 2">
    <name type="scientific">Armillaria luteobubalina</name>
    <dbReference type="NCBI Taxonomy" id="153913"/>
    <lineage>
        <taxon>Eukaryota</taxon>
        <taxon>Fungi</taxon>
        <taxon>Dikarya</taxon>
        <taxon>Basidiomycota</taxon>
        <taxon>Agaricomycotina</taxon>
        <taxon>Agaricomycetes</taxon>
        <taxon>Agaricomycetidae</taxon>
        <taxon>Agaricales</taxon>
        <taxon>Marasmiineae</taxon>
        <taxon>Physalacriaceae</taxon>
        <taxon>Armillaria</taxon>
    </lineage>
</organism>
<evidence type="ECO:0000313" key="2">
    <source>
        <dbReference type="Proteomes" id="UP001175228"/>
    </source>
</evidence>
<dbReference type="Proteomes" id="UP001175228">
    <property type="component" value="Unassembled WGS sequence"/>
</dbReference>
<comment type="caution">
    <text evidence="1">The sequence shown here is derived from an EMBL/GenBank/DDBJ whole genome shotgun (WGS) entry which is preliminary data.</text>
</comment>
<name>A0AA39P6Q7_9AGAR</name>
<reference evidence="1" key="1">
    <citation type="submission" date="2023-06" db="EMBL/GenBank/DDBJ databases">
        <authorList>
            <consortium name="Lawrence Berkeley National Laboratory"/>
            <person name="Ahrendt S."/>
            <person name="Sahu N."/>
            <person name="Indic B."/>
            <person name="Wong-Bajracharya J."/>
            <person name="Merenyi Z."/>
            <person name="Ke H.-M."/>
            <person name="Monk M."/>
            <person name="Kocsube S."/>
            <person name="Drula E."/>
            <person name="Lipzen A."/>
            <person name="Balint B."/>
            <person name="Henrissat B."/>
            <person name="Andreopoulos B."/>
            <person name="Martin F.M."/>
            <person name="Harder C.B."/>
            <person name="Rigling D."/>
            <person name="Ford K.L."/>
            <person name="Foster G.D."/>
            <person name="Pangilinan J."/>
            <person name="Papanicolaou A."/>
            <person name="Barry K."/>
            <person name="LaButti K."/>
            <person name="Viragh M."/>
            <person name="Koriabine M."/>
            <person name="Yan M."/>
            <person name="Riley R."/>
            <person name="Champramary S."/>
            <person name="Plett K.L."/>
            <person name="Tsai I.J."/>
            <person name="Slot J."/>
            <person name="Sipos G."/>
            <person name="Plett J."/>
            <person name="Nagy L.G."/>
            <person name="Grigoriev I.V."/>
        </authorList>
    </citation>
    <scope>NUCLEOTIDE SEQUENCE</scope>
    <source>
        <strain evidence="1">HWK02</strain>
    </source>
</reference>
<gene>
    <name evidence="1" type="ORF">EDD18DRAFT_873516</name>
</gene>
<accession>A0AA39P6Q7</accession>